<protein>
    <submittedName>
        <fullName evidence="3">Uncharacterized protein</fullName>
    </submittedName>
</protein>
<keyword evidence="4" id="KW-1185">Reference proteome</keyword>
<evidence type="ECO:0000256" key="1">
    <source>
        <dbReference type="SAM" id="MobiDB-lite"/>
    </source>
</evidence>
<evidence type="ECO:0000313" key="3">
    <source>
        <dbReference type="EMBL" id="QEC50151.1"/>
    </source>
</evidence>
<feature type="compositionally biased region" description="Basic and acidic residues" evidence="1">
    <location>
        <begin position="210"/>
        <end position="230"/>
    </location>
</feature>
<keyword evidence="2" id="KW-1133">Transmembrane helix</keyword>
<feature type="region of interest" description="Disordered" evidence="1">
    <location>
        <begin position="156"/>
        <end position="242"/>
    </location>
</feature>
<sequence length="242" mass="26652">MITRLRRAFGVLAAEQRRVLLAAVLVLVSMLLPWYSKTTTGFQGNTIAAQHEAKLAIFVPSFVEASIFLVAIALIVLMFRRGERSAFHLPFGDGVVVTAAGAWVSLLVFYRFVDQPRGGTTRNLVYTYDLSWGIFFGLLAGAFLIYAGQRLRTARLPEPGAPGEAPTQPDRRARPRERPPRDPFGPPPARPPGEPDPAAAATTRVPRAPRPREPDDGTAPTERHDRRPEIDGGTQLSFDEQE</sequence>
<dbReference type="OrthoDB" id="5243989at2"/>
<dbReference type="AlphaFoldDB" id="A0A5B8UBX8"/>
<dbReference type="Proteomes" id="UP000321805">
    <property type="component" value="Chromosome"/>
</dbReference>
<dbReference type="KEGG" id="bsol:FSW04_22955"/>
<gene>
    <name evidence="3" type="ORF">FSW04_22955</name>
</gene>
<evidence type="ECO:0000256" key="2">
    <source>
        <dbReference type="SAM" id="Phobius"/>
    </source>
</evidence>
<dbReference type="RefSeq" id="WP_146922514.1">
    <property type="nucleotide sequence ID" value="NZ_CP042430.1"/>
</dbReference>
<feature type="compositionally biased region" description="Pro residues" evidence="1">
    <location>
        <begin position="182"/>
        <end position="195"/>
    </location>
</feature>
<evidence type="ECO:0000313" key="4">
    <source>
        <dbReference type="Proteomes" id="UP000321805"/>
    </source>
</evidence>
<feature type="transmembrane region" description="Helical" evidence="2">
    <location>
        <begin position="130"/>
        <end position="147"/>
    </location>
</feature>
<reference evidence="3 4" key="1">
    <citation type="journal article" date="2018" name="J. Microbiol.">
        <title>Baekduia soli gen. nov., sp. nov., a novel bacterium isolated from the soil of Baekdu Mountain and proposal of a novel family name, Baekduiaceae fam. nov.</title>
        <authorList>
            <person name="An D.S."/>
            <person name="Siddiqi M.Z."/>
            <person name="Kim K.H."/>
            <person name="Yu H.S."/>
            <person name="Im W.T."/>
        </authorList>
    </citation>
    <scope>NUCLEOTIDE SEQUENCE [LARGE SCALE GENOMIC DNA]</scope>
    <source>
        <strain evidence="3 4">BR7-21</strain>
    </source>
</reference>
<proteinExistence type="predicted"/>
<dbReference type="EMBL" id="CP042430">
    <property type="protein sequence ID" value="QEC50151.1"/>
    <property type="molecule type" value="Genomic_DNA"/>
</dbReference>
<feature type="transmembrane region" description="Helical" evidence="2">
    <location>
        <begin position="91"/>
        <end position="110"/>
    </location>
</feature>
<feature type="compositionally biased region" description="Basic and acidic residues" evidence="1">
    <location>
        <begin position="169"/>
        <end position="181"/>
    </location>
</feature>
<accession>A0A5B8UBX8</accession>
<feature type="transmembrane region" description="Helical" evidence="2">
    <location>
        <begin position="56"/>
        <end position="79"/>
    </location>
</feature>
<organism evidence="3 4">
    <name type="scientific">Baekduia soli</name>
    <dbReference type="NCBI Taxonomy" id="496014"/>
    <lineage>
        <taxon>Bacteria</taxon>
        <taxon>Bacillati</taxon>
        <taxon>Actinomycetota</taxon>
        <taxon>Thermoleophilia</taxon>
        <taxon>Solirubrobacterales</taxon>
        <taxon>Baekduiaceae</taxon>
        <taxon>Baekduia</taxon>
    </lineage>
</organism>
<feature type="compositionally biased region" description="Low complexity" evidence="1">
    <location>
        <begin position="196"/>
        <end position="206"/>
    </location>
</feature>
<name>A0A5B8UBX8_9ACTN</name>
<feature type="transmembrane region" description="Helical" evidence="2">
    <location>
        <begin position="20"/>
        <end position="36"/>
    </location>
</feature>
<keyword evidence="2" id="KW-0812">Transmembrane</keyword>
<keyword evidence="2" id="KW-0472">Membrane</keyword>